<reference evidence="1 2" key="1">
    <citation type="submission" date="2019-09" db="EMBL/GenBank/DDBJ databases">
        <authorList>
            <person name="Depoorter E."/>
        </authorList>
    </citation>
    <scope>NUCLEOTIDE SEQUENCE [LARGE SCALE GENOMIC DNA]</scope>
    <source>
        <strain evidence="1">LMG 24064</strain>
    </source>
</reference>
<gene>
    <name evidence="1" type="ORF">BLA24064_00302</name>
</gene>
<accession>A0A6P2H087</accession>
<proteinExistence type="predicted"/>
<organism evidence="1 2">
    <name type="scientific">Burkholderia latens</name>
    <dbReference type="NCBI Taxonomy" id="488446"/>
    <lineage>
        <taxon>Bacteria</taxon>
        <taxon>Pseudomonadati</taxon>
        <taxon>Pseudomonadota</taxon>
        <taxon>Betaproteobacteria</taxon>
        <taxon>Burkholderiales</taxon>
        <taxon>Burkholderiaceae</taxon>
        <taxon>Burkholderia</taxon>
        <taxon>Burkholderia cepacia complex</taxon>
    </lineage>
</organism>
<evidence type="ECO:0000313" key="1">
    <source>
        <dbReference type="EMBL" id="VWB10378.1"/>
    </source>
</evidence>
<protein>
    <submittedName>
        <fullName evidence="1">Uncharacterized protein</fullName>
    </submittedName>
</protein>
<dbReference type="EMBL" id="CABVPL010000002">
    <property type="protein sequence ID" value="VWB10378.1"/>
    <property type="molecule type" value="Genomic_DNA"/>
</dbReference>
<sequence>MASQFLTFIDGKLQGKRQLFDLSLSSWPRLRWALSLPLPDPTGGVPVPPADIVVLESMAQVASELDLI</sequence>
<name>A0A6P2H087_9BURK</name>
<evidence type="ECO:0000313" key="2">
    <source>
        <dbReference type="Proteomes" id="UP000494222"/>
    </source>
</evidence>
<dbReference type="AlphaFoldDB" id="A0A6P2H087"/>
<dbReference type="Proteomes" id="UP000494222">
    <property type="component" value="Unassembled WGS sequence"/>
</dbReference>